<feature type="signal peptide" evidence="1">
    <location>
        <begin position="1"/>
        <end position="26"/>
    </location>
</feature>
<accession>A0ABZ0D0D2</accession>
<evidence type="ECO:0000313" key="2">
    <source>
        <dbReference type="EMBL" id="WOB10610.1"/>
    </source>
</evidence>
<dbReference type="EMBL" id="CP136336">
    <property type="protein sequence ID" value="WOB10610.1"/>
    <property type="molecule type" value="Genomic_DNA"/>
</dbReference>
<evidence type="ECO:0000313" key="3">
    <source>
        <dbReference type="Proteomes" id="UP001303946"/>
    </source>
</evidence>
<evidence type="ECO:0008006" key="4">
    <source>
        <dbReference type="Google" id="ProtNLM"/>
    </source>
</evidence>
<evidence type="ECO:0000256" key="1">
    <source>
        <dbReference type="SAM" id="SignalP"/>
    </source>
</evidence>
<dbReference type="Gene3D" id="1.10.760.10">
    <property type="entry name" value="Cytochrome c-like domain"/>
    <property type="match status" value="1"/>
</dbReference>
<organism evidence="2 3">
    <name type="scientific">Piscinibacter gummiphilus</name>
    <dbReference type="NCBI Taxonomy" id="946333"/>
    <lineage>
        <taxon>Bacteria</taxon>
        <taxon>Pseudomonadati</taxon>
        <taxon>Pseudomonadota</taxon>
        <taxon>Betaproteobacteria</taxon>
        <taxon>Burkholderiales</taxon>
        <taxon>Sphaerotilaceae</taxon>
        <taxon>Piscinibacter</taxon>
    </lineage>
</organism>
<sequence>MKPTARAAAALALALPLFALPLFALAADVFDFIPDGGRTLFARVFGSRPADAELNAVLSGKKSRDEWVAYLRGHDKAIAGLQKLDEQQVRTLADYLAANMPQSGLKAPSPPSQANWAKALPPDGRDFALNYCQGCHIITVVITQKRTKEAWLGTMGKPSHVQIKLKPDQREALANYLVINGGIPIDDVPEELRAGGATY</sequence>
<name>A0ABZ0D0D2_9BURK</name>
<dbReference type="InterPro" id="IPR036909">
    <property type="entry name" value="Cyt_c-like_dom_sf"/>
</dbReference>
<feature type="chain" id="PRO_5045741425" description="Cytochrome c domain-containing protein" evidence="1">
    <location>
        <begin position="27"/>
        <end position="199"/>
    </location>
</feature>
<dbReference type="RefSeq" id="WP_316703510.1">
    <property type="nucleotide sequence ID" value="NZ_CP136336.1"/>
</dbReference>
<proteinExistence type="predicted"/>
<protein>
    <recommendedName>
        <fullName evidence="4">Cytochrome c domain-containing protein</fullName>
    </recommendedName>
</protein>
<dbReference type="SUPFAM" id="SSF46626">
    <property type="entry name" value="Cytochrome c"/>
    <property type="match status" value="1"/>
</dbReference>
<dbReference type="Proteomes" id="UP001303946">
    <property type="component" value="Chromosome"/>
</dbReference>
<gene>
    <name evidence="2" type="ORF">RXV79_11255</name>
</gene>
<keyword evidence="1" id="KW-0732">Signal</keyword>
<keyword evidence="3" id="KW-1185">Reference proteome</keyword>
<reference evidence="2 3" key="1">
    <citation type="submission" date="2023-10" db="EMBL/GenBank/DDBJ databases">
        <title>Bacteria for the degradation of biodegradable plastic PBAT(Polybutylene adipate terephthalate).</title>
        <authorList>
            <person name="Weon H.-Y."/>
            <person name="Yeon J."/>
        </authorList>
    </citation>
    <scope>NUCLEOTIDE SEQUENCE [LARGE SCALE GENOMIC DNA]</scope>
    <source>
        <strain evidence="2 3">SBD 7-3</strain>
    </source>
</reference>